<dbReference type="PANTHER" id="PTHR36918:SF1">
    <property type="entry name" value="PROTEIN-EXPORT PROTEIN SECB"/>
    <property type="match status" value="1"/>
</dbReference>
<comment type="function">
    <text evidence="6">One of the proteins required for the normal export of preproteins out of the cell cytoplasm. It is a molecular chaperone that binds to a subset of precursor proteins, maintaining them in a translocation-competent state. It also specifically binds to its receptor SecA.</text>
</comment>
<dbReference type="PRINTS" id="PR01594">
    <property type="entry name" value="SECBCHAPRONE"/>
</dbReference>
<dbReference type="Pfam" id="PF02556">
    <property type="entry name" value="SecB"/>
    <property type="match status" value="1"/>
</dbReference>
<dbReference type="SUPFAM" id="SSF54611">
    <property type="entry name" value="SecB-like"/>
    <property type="match status" value="1"/>
</dbReference>
<dbReference type="Gene3D" id="3.10.420.10">
    <property type="entry name" value="SecB-like"/>
    <property type="match status" value="1"/>
</dbReference>
<evidence type="ECO:0000256" key="4">
    <source>
        <dbReference type="ARBA" id="ARBA00023010"/>
    </source>
</evidence>
<dbReference type="EMBL" id="JARGEQ010000008">
    <property type="protein sequence ID" value="MDF1585148.1"/>
    <property type="molecule type" value="Genomic_DNA"/>
</dbReference>
<evidence type="ECO:0000313" key="9">
    <source>
        <dbReference type="Proteomes" id="UP001301140"/>
    </source>
</evidence>
<dbReference type="GO" id="GO:0006457">
    <property type="term" value="P:protein folding"/>
    <property type="evidence" value="ECO:0007669"/>
    <property type="project" value="UniProtKB-UniRule"/>
</dbReference>
<name>A0AAP3XPH0_9PROT</name>
<dbReference type="GO" id="GO:0051082">
    <property type="term" value="F:unfolded protein binding"/>
    <property type="evidence" value="ECO:0007669"/>
    <property type="project" value="InterPro"/>
</dbReference>
<evidence type="ECO:0000256" key="1">
    <source>
        <dbReference type="ARBA" id="ARBA00009990"/>
    </source>
</evidence>
<dbReference type="GO" id="GO:0015031">
    <property type="term" value="P:protein transport"/>
    <property type="evidence" value="ECO:0007669"/>
    <property type="project" value="UniProtKB-UniRule"/>
</dbReference>
<dbReference type="NCBIfam" id="NF004392">
    <property type="entry name" value="PRK05751.1-3"/>
    <property type="match status" value="1"/>
</dbReference>
<organism evidence="8 9">
    <name type="scientific">Marinimicrococcus flavescens</name>
    <dbReference type="NCBI Taxonomy" id="3031815"/>
    <lineage>
        <taxon>Bacteria</taxon>
        <taxon>Pseudomonadati</taxon>
        <taxon>Pseudomonadota</taxon>
        <taxon>Alphaproteobacteria</taxon>
        <taxon>Geminicoccales</taxon>
        <taxon>Geminicoccaceae</taxon>
        <taxon>Marinimicrococcus</taxon>
    </lineage>
</organism>
<keyword evidence="2 6" id="KW-0813">Transport</keyword>
<protein>
    <recommendedName>
        <fullName evidence="6">Protein-export protein SecB</fullName>
    </recommendedName>
</protein>
<reference evidence="8 9" key="1">
    <citation type="submission" date="2023-03" db="EMBL/GenBank/DDBJ databases">
        <title>YIM 152171 draft genome.</title>
        <authorList>
            <person name="Yang Z."/>
        </authorList>
    </citation>
    <scope>NUCLEOTIDE SEQUENCE [LARGE SCALE GENOMIC DNA]</scope>
    <source>
        <strain evidence="8 9">YIM 152171</strain>
    </source>
</reference>
<keyword evidence="5 6" id="KW-0143">Chaperone</keyword>
<evidence type="ECO:0000256" key="7">
    <source>
        <dbReference type="SAM" id="MobiDB-lite"/>
    </source>
</evidence>
<dbReference type="GO" id="GO:0005737">
    <property type="term" value="C:cytoplasm"/>
    <property type="evidence" value="ECO:0007669"/>
    <property type="project" value="UniProtKB-SubCell"/>
</dbReference>
<keyword evidence="6" id="KW-0963">Cytoplasm</keyword>
<dbReference type="NCBIfam" id="TIGR00809">
    <property type="entry name" value="secB"/>
    <property type="match status" value="1"/>
</dbReference>
<evidence type="ECO:0000256" key="5">
    <source>
        <dbReference type="ARBA" id="ARBA00023186"/>
    </source>
</evidence>
<dbReference type="AlphaFoldDB" id="A0AAP3XPH0"/>
<comment type="similarity">
    <text evidence="1 6">Belongs to the SecB family.</text>
</comment>
<dbReference type="PANTHER" id="PTHR36918">
    <property type="match status" value="1"/>
</dbReference>
<proteinExistence type="inferred from homology"/>
<dbReference type="GO" id="GO:0051262">
    <property type="term" value="P:protein tetramerization"/>
    <property type="evidence" value="ECO:0007669"/>
    <property type="project" value="InterPro"/>
</dbReference>
<comment type="caution">
    <text evidence="8">The sequence shown here is derived from an EMBL/GenBank/DDBJ whole genome shotgun (WGS) entry which is preliminary data.</text>
</comment>
<gene>
    <name evidence="6 8" type="primary">secB</name>
    <name evidence="8" type="ORF">PZ740_01960</name>
</gene>
<evidence type="ECO:0000313" key="8">
    <source>
        <dbReference type="EMBL" id="MDF1585148.1"/>
    </source>
</evidence>
<dbReference type="InterPro" id="IPR003708">
    <property type="entry name" value="SecB"/>
</dbReference>
<dbReference type="InterPro" id="IPR035958">
    <property type="entry name" value="SecB-like_sf"/>
</dbReference>
<keyword evidence="9" id="KW-1185">Reference proteome</keyword>
<evidence type="ECO:0000256" key="3">
    <source>
        <dbReference type="ARBA" id="ARBA00022927"/>
    </source>
</evidence>
<dbReference type="HAMAP" id="MF_00821">
    <property type="entry name" value="SecB"/>
    <property type="match status" value="1"/>
</dbReference>
<feature type="region of interest" description="Disordered" evidence="7">
    <location>
        <begin position="1"/>
        <end position="21"/>
    </location>
</feature>
<accession>A0AAP3XPH0</accession>
<comment type="subcellular location">
    <subcellularLocation>
        <location evidence="6">Cytoplasm</location>
    </subcellularLocation>
</comment>
<evidence type="ECO:0000256" key="6">
    <source>
        <dbReference type="HAMAP-Rule" id="MF_00821"/>
    </source>
</evidence>
<dbReference type="RefSeq" id="WP_327787558.1">
    <property type="nucleotide sequence ID" value="NZ_JARGEQ010000008.1"/>
</dbReference>
<keyword evidence="3 6" id="KW-0653">Protein transport</keyword>
<evidence type="ECO:0000256" key="2">
    <source>
        <dbReference type="ARBA" id="ARBA00022448"/>
    </source>
</evidence>
<comment type="subunit">
    <text evidence="6">Homotetramer, a dimer of dimers. One homotetramer interacts with 1 SecA dimer.</text>
</comment>
<sequence>MTDNSSTPPAGAQPDAQNAAPRLSILTQYVKDMSFENPRAPGGLGQGQPRPEIQIGVDTRAQAVADGHYEVSIELNVEAKSGETTVFLLELSYGGVFALANIPDDSLQPLLLIECPRLLFPFVRRIVSDVTRDGGFPPLLLDPIDFVTLYRRRLQQAQQQGQDGGAAPTAEA</sequence>
<dbReference type="Proteomes" id="UP001301140">
    <property type="component" value="Unassembled WGS sequence"/>
</dbReference>
<keyword evidence="4 6" id="KW-0811">Translocation</keyword>